<organism evidence="2">
    <name type="scientific">Roseihalotalea indica</name>
    <dbReference type="NCBI Taxonomy" id="2867963"/>
    <lineage>
        <taxon>Bacteria</taxon>
        <taxon>Pseudomonadati</taxon>
        <taxon>Bacteroidota</taxon>
        <taxon>Cytophagia</taxon>
        <taxon>Cytophagales</taxon>
        <taxon>Catalimonadaceae</taxon>
        <taxon>Roseihalotalea</taxon>
    </lineage>
</organism>
<proteinExistence type="predicted"/>
<dbReference type="InterPro" id="IPR002686">
    <property type="entry name" value="Transposase_17"/>
</dbReference>
<protein>
    <submittedName>
        <fullName evidence="2">Transposase</fullName>
    </submittedName>
</protein>
<dbReference type="SMART" id="SM01321">
    <property type="entry name" value="Y1_Tnp"/>
    <property type="match status" value="1"/>
</dbReference>
<dbReference type="EMBL" id="CP120682">
    <property type="protein sequence ID" value="WKN39799.1"/>
    <property type="molecule type" value="Genomic_DNA"/>
</dbReference>
<dbReference type="GO" id="GO:0006313">
    <property type="term" value="P:DNA transposition"/>
    <property type="evidence" value="ECO:0007669"/>
    <property type="project" value="InterPro"/>
</dbReference>
<dbReference type="PANTHER" id="PTHR34322:SF2">
    <property type="entry name" value="TRANSPOSASE IS200-LIKE DOMAIN-CONTAINING PROTEIN"/>
    <property type="match status" value="1"/>
</dbReference>
<evidence type="ECO:0000259" key="1">
    <source>
        <dbReference type="SMART" id="SM01321"/>
    </source>
</evidence>
<name>A0AA49PYT0_9BACT</name>
<evidence type="ECO:0000313" key="2">
    <source>
        <dbReference type="EMBL" id="WKN39799.1"/>
    </source>
</evidence>
<dbReference type="PANTHER" id="PTHR34322">
    <property type="entry name" value="TRANSPOSASE, Y1_TNP DOMAIN-CONTAINING"/>
    <property type="match status" value="1"/>
</dbReference>
<feature type="domain" description="Transposase IS200-like" evidence="1">
    <location>
        <begin position="4"/>
        <end position="132"/>
    </location>
</feature>
<dbReference type="Gene3D" id="3.30.70.1290">
    <property type="entry name" value="Transposase IS200-like"/>
    <property type="match status" value="1"/>
</dbReference>
<dbReference type="AlphaFoldDB" id="A0AA49PYT0"/>
<reference evidence="2" key="2">
    <citation type="journal article" date="2024" name="Antonie Van Leeuwenhoek">
        <title>Roseihalotalea indica gen. nov., sp. nov., a halophilic Bacteroidetes from mesopelagic Southwest Indian Ocean with higher carbohydrate metabolic potential.</title>
        <authorList>
            <person name="Chen B."/>
            <person name="Zhang M."/>
            <person name="Lin D."/>
            <person name="Ye J."/>
            <person name="Tang K."/>
        </authorList>
    </citation>
    <scope>NUCLEOTIDE SEQUENCE</scope>
    <source>
        <strain evidence="2">TK19036</strain>
    </source>
</reference>
<reference evidence="2" key="1">
    <citation type="journal article" date="2023" name="Comput. Struct. Biotechnol. J.">
        <title>Discovery of a novel marine Bacteroidetes with a rich repertoire of carbohydrate-active enzymes.</title>
        <authorList>
            <person name="Chen B."/>
            <person name="Liu G."/>
            <person name="Chen Q."/>
            <person name="Wang H."/>
            <person name="Liu L."/>
            <person name="Tang K."/>
        </authorList>
    </citation>
    <scope>NUCLEOTIDE SEQUENCE</scope>
    <source>
        <strain evidence="2">TK19036</strain>
    </source>
</reference>
<sequence length="196" mass="23242">MRFEEGKYYHIYNRSINKELLFKTTENYHFFLKRYSEYTTDLIDTFAYCLMPTHFHIFVRIRKLNNKADTSIASVGALSDVEKALKNLFISYSKAVNKAFNRHGNLFQSKYKHKEVSDSAYYSQIIAYIHYNPVKVGLSDSPDTWVFSSYKSILSNKKTLLKRNEVLEWFGGRQQFKNFHQYFKPSLITSNLFDNE</sequence>
<dbReference type="InterPro" id="IPR036515">
    <property type="entry name" value="Transposase_17_sf"/>
</dbReference>
<accession>A0AA49PYT0</accession>
<gene>
    <name evidence="2" type="ORF">K4G66_13975</name>
</gene>
<dbReference type="GO" id="GO:0003677">
    <property type="term" value="F:DNA binding"/>
    <property type="evidence" value="ECO:0007669"/>
    <property type="project" value="InterPro"/>
</dbReference>
<dbReference type="GO" id="GO:0004803">
    <property type="term" value="F:transposase activity"/>
    <property type="evidence" value="ECO:0007669"/>
    <property type="project" value="InterPro"/>
</dbReference>
<dbReference type="SUPFAM" id="SSF143422">
    <property type="entry name" value="Transposase IS200-like"/>
    <property type="match status" value="1"/>
</dbReference>